<dbReference type="GO" id="GO:0004789">
    <property type="term" value="F:thiamine-phosphate diphosphorylase activity"/>
    <property type="evidence" value="ECO:0007669"/>
    <property type="project" value="TreeGrafter"/>
</dbReference>
<keyword evidence="5" id="KW-1185">Reference proteome</keyword>
<evidence type="ECO:0000313" key="5">
    <source>
        <dbReference type="Proteomes" id="UP000461585"/>
    </source>
</evidence>
<dbReference type="CDD" id="cd00564">
    <property type="entry name" value="TMP_TenI"/>
    <property type="match status" value="1"/>
</dbReference>
<keyword evidence="2" id="KW-0784">Thiamine biosynthesis</keyword>
<evidence type="ECO:0000256" key="2">
    <source>
        <dbReference type="ARBA" id="ARBA00022977"/>
    </source>
</evidence>
<dbReference type="InterPro" id="IPR022998">
    <property type="entry name" value="ThiamineP_synth_TenI"/>
</dbReference>
<evidence type="ECO:0000313" key="4">
    <source>
        <dbReference type="EMBL" id="NDL68634.1"/>
    </source>
</evidence>
<evidence type="ECO:0000259" key="3">
    <source>
        <dbReference type="Pfam" id="PF02581"/>
    </source>
</evidence>
<organism evidence="4 5">
    <name type="scientific">Anaerotalea alkaliphila</name>
    <dbReference type="NCBI Taxonomy" id="2662126"/>
    <lineage>
        <taxon>Bacteria</taxon>
        <taxon>Bacillati</taxon>
        <taxon>Bacillota</taxon>
        <taxon>Clostridia</taxon>
        <taxon>Eubacteriales</taxon>
        <taxon>Anaerotalea</taxon>
    </lineage>
</organism>
<dbReference type="RefSeq" id="WP_162371355.1">
    <property type="nucleotide sequence ID" value="NZ_JAAEEH010000049.1"/>
</dbReference>
<comment type="caution">
    <text evidence="4">The sequence shown here is derived from an EMBL/GenBank/DDBJ whole genome shotgun (WGS) entry which is preliminary data.</text>
</comment>
<dbReference type="Pfam" id="PF02581">
    <property type="entry name" value="TMP-TENI"/>
    <property type="match status" value="1"/>
</dbReference>
<dbReference type="Proteomes" id="UP000461585">
    <property type="component" value="Unassembled WGS sequence"/>
</dbReference>
<dbReference type="GO" id="GO:0009228">
    <property type="term" value="P:thiamine biosynthetic process"/>
    <property type="evidence" value="ECO:0007669"/>
    <property type="project" value="UniProtKB-KW"/>
</dbReference>
<accession>A0A7X5HXT6</accession>
<dbReference type="InterPro" id="IPR036206">
    <property type="entry name" value="ThiamineP_synth_sf"/>
</dbReference>
<gene>
    <name evidence="4" type="ORF">GXN74_12890</name>
</gene>
<protein>
    <submittedName>
        <fullName evidence="4">Thiamine phosphate synthase</fullName>
    </submittedName>
</protein>
<dbReference type="AlphaFoldDB" id="A0A7X5HXT6"/>
<proteinExistence type="predicted"/>
<dbReference type="PANTHER" id="PTHR20857">
    <property type="entry name" value="THIAMINE-PHOSPHATE PYROPHOSPHORYLASE"/>
    <property type="match status" value="1"/>
</dbReference>
<dbReference type="InterPro" id="IPR013785">
    <property type="entry name" value="Aldolase_TIM"/>
</dbReference>
<evidence type="ECO:0000256" key="1">
    <source>
        <dbReference type="ARBA" id="ARBA00004948"/>
    </source>
</evidence>
<name>A0A7X5HXT6_9FIRM</name>
<dbReference type="PANTHER" id="PTHR20857:SF15">
    <property type="entry name" value="THIAMINE-PHOSPHATE SYNTHASE"/>
    <property type="match status" value="1"/>
</dbReference>
<dbReference type="GO" id="GO:0005737">
    <property type="term" value="C:cytoplasm"/>
    <property type="evidence" value="ECO:0007669"/>
    <property type="project" value="TreeGrafter"/>
</dbReference>
<sequence length="182" mass="19949">MRICVTNRHLCQGDFFSRVERIARSGPWAIILREKDLQDDAYEEMAKRCLEIASHYGVPLIVHTKFQVAKRLGVCRIHMPYASFQENPDALASFEAVGVSVLTVEEAIAAESAGAAYLIAGHVFATDCKRDLEPRGLDFLKSVCAAVEIPVYAIGGVTEKNYSSVRLAGASGFCIMSGCMRD</sequence>
<dbReference type="EMBL" id="JAAEEH010000049">
    <property type="protein sequence ID" value="NDL68634.1"/>
    <property type="molecule type" value="Genomic_DNA"/>
</dbReference>
<reference evidence="4 5" key="1">
    <citation type="submission" date="2020-01" db="EMBL/GenBank/DDBJ databases">
        <title>Anaeroalcalibacter tamaniensis gen. nov., sp. nov., moderately halophilic strictly anaerobic fermenter bacterium from mud volcano of Taman peninsula.</title>
        <authorList>
            <person name="Frolova A."/>
            <person name="Merkel A.Y."/>
            <person name="Slobodkin A.I."/>
        </authorList>
    </citation>
    <scope>NUCLEOTIDE SEQUENCE [LARGE SCALE GENOMIC DNA]</scope>
    <source>
        <strain evidence="4 5">F-3ap</strain>
    </source>
</reference>
<dbReference type="SUPFAM" id="SSF51391">
    <property type="entry name" value="Thiamin phosphate synthase"/>
    <property type="match status" value="1"/>
</dbReference>
<comment type="pathway">
    <text evidence="1">Cofactor biosynthesis; thiamine diphosphate biosynthesis.</text>
</comment>
<dbReference type="Gene3D" id="3.20.20.70">
    <property type="entry name" value="Aldolase class I"/>
    <property type="match status" value="1"/>
</dbReference>
<feature type="domain" description="Thiamine phosphate synthase/TenI" evidence="3">
    <location>
        <begin position="4"/>
        <end position="178"/>
    </location>
</feature>